<keyword evidence="5 7" id="KW-1133">Transmembrane helix</keyword>
<feature type="transmembrane region" description="Helical" evidence="7">
    <location>
        <begin position="998"/>
        <end position="1022"/>
    </location>
</feature>
<dbReference type="SUPFAM" id="SSF101967">
    <property type="entry name" value="Adhesin YadA, collagen-binding domain"/>
    <property type="match status" value="1"/>
</dbReference>
<feature type="transmembrane region" description="Helical" evidence="7">
    <location>
        <begin position="183"/>
        <end position="200"/>
    </location>
</feature>
<evidence type="ECO:0000256" key="4">
    <source>
        <dbReference type="ARBA" id="ARBA00022692"/>
    </source>
</evidence>
<dbReference type="InterPro" id="IPR011049">
    <property type="entry name" value="Serralysin-like_metalloprot_C"/>
</dbReference>
<dbReference type="AlphaFoldDB" id="A0A433X255"/>
<evidence type="ECO:0000313" key="10">
    <source>
        <dbReference type="Proteomes" id="UP000272464"/>
    </source>
</evidence>
<evidence type="ECO:0000256" key="2">
    <source>
        <dbReference type="ARBA" id="ARBA00010157"/>
    </source>
</evidence>
<dbReference type="InterPro" id="IPR000731">
    <property type="entry name" value="SSD"/>
</dbReference>
<dbReference type="SUPFAM" id="SSF82866">
    <property type="entry name" value="Multidrug efflux transporter AcrB transmembrane domain"/>
    <property type="match status" value="2"/>
</dbReference>
<feature type="transmembrane region" description="Helical" evidence="7">
    <location>
        <begin position="972"/>
        <end position="992"/>
    </location>
</feature>
<accession>A0A433X255</accession>
<dbReference type="InterPro" id="IPR023908">
    <property type="entry name" value="xxxLxxG_rpt"/>
</dbReference>
<evidence type="ECO:0000256" key="5">
    <source>
        <dbReference type="ARBA" id="ARBA00022989"/>
    </source>
</evidence>
<evidence type="ECO:0000259" key="8">
    <source>
        <dbReference type="PROSITE" id="PS50156"/>
    </source>
</evidence>
<dbReference type="Pfam" id="PF03176">
    <property type="entry name" value="MMPL"/>
    <property type="match status" value="2"/>
</dbReference>
<comment type="caution">
    <text evidence="9">The sequence shown here is derived from an EMBL/GenBank/DDBJ whole genome shotgun (WGS) entry which is preliminary data.</text>
</comment>
<feature type="transmembrane region" description="Helical" evidence="7">
    <location>
        <begin position="284"/>
        <end position="304"/>
    </location>
</feature>
<dbReference type="OrthoDB" id="9782006at2"/>
<reference evidence="9 10" key="1">
    <citation type="submission" date="2018-12" db="EMBL/GenBank/DDBJ databases">
        <authorList>
            <person name="Sun L."/>
            <person name="Chen Z."/>
        </authorList>
    </citation>
    <scope>NUCLEOTIDE SEQUENCE [LARGE SCALE GENOMIC DNA]</scope>
    <source>
        <strain evidence="9 10">3-5-3</strain>
    </source>
</reference>
<dbReference type="SUPFAM" id="SSF58100">
    <property type="entry name" value="Bacterial hemolysins"/>
    <property type="match status" value="1"/>
</dbReference>
<comment type="subcellular location">
    <subcellularLocation>
        <location evidence="1">Cell membrane</location>
        <topology evidence="1">Multi-pass membrane protein</topology>
    </subcellularLocation>
</comment>
<feature type="transmembrane region" description="Helical" evidence="7">
    <location>
        <begin position="310"/>
        <end position="334"/>
    </location>
</feature>
<evidence type="ECO:0000256" key="6">
    <source>
        <dbReference type="ARBA" id="ARBA00023136"/>
    </source>
</evidence>
<evidence type="ECO:0000256" key="1">
    <source>
        <dbReference type="ARBA" id="ARBA00004651"/>
    </source>
</evidence>
<name>A0A433X255_9BACL</name>
<proteinExistence type="inferred from homology"/>
<protein>
    <submittedName>
        <fullName evidence="9">MMPL family transporter</fullName>
    </submittedName>
</protein>
<feature type="transmembrane region" description="Helical" evidence="7">
    <location>
        <begin position="897"/>
        <end position="918"/>
    </location>
</feature>
<feature type="domain" description="SSD" evidence="8">
    <location>
        <begin position="900"/>
        <end position="1027"/>
    </location>
</feature>
<keyword evidence="6 7" id="KW-0472">Membrane</keyword>
<dbReference type="InterPro" id="IPR004869">
    <property type="entry name" value="MMPL_dom"/>
</dbReference>
<dbReference type="NCBIfam" id="TIGR03057">
    <property type="entry name" value="xxxLxxG_by_4"/>
    <property type="match status" value="1"/>
</dbReference>
<dbReference type="PROSITE" id="PS50156">
    <property type="entry name" value="SSD"/>
    <property type="match status" value="1"/>
</dbReference>
<feature type="transmembrane region" description="Helical" evidence="7">
    <location>
        <begin position="237"/>
        <end position="256"/>
    </location>
</feature>
<feature type="transmembrane region" description="Helical" evidence="7">
    <location>
        <begin position="366"/>
        <end position="385"/>
    </location>
</feature>
<evidence type="ECO:0000313" key="9">
    <source>
        <dbReference type="EMBL" id="RUT28141.1"/>
    </source>
</evidence>
<comment type="similarity">
    <text evidence="2">Belongs to the resistance-nodulation-cell division (RND) (TC 2.A.6) family. MmpL subfamily.</text>
</comment>
<gene>
    <name evidence="9" type="ORF">EJP77_18185</name>
</gene>
<dbReference type="PANTHER" id="PTHR33406">
    <property type="entry name" value="MEMBRANE PROTEIN MJ1562-RELATED"/>
    <property type="match status" value="1"/>
</dbReference>
<evidence type="ECO:0000256" key="3">
    <source>
        <dbReference type="ARBA" id="ARBA00022475"/>
    </source>
</evidence>
<keyword evidence="4 7" id="KW-0812">Transmembrane</keyword>
<dbReference type="RefSeq" id="WP_127200685.1">
    <property type="nucleotide sequence ID" value="NZ_RZNX01000011.1"/>
</dbReference>
<dbReference type="EMBL" id="RZNX01000011">
    <property type="protein sequence ID" value="RUT28141.1"/>
    <property type="molecule type" value="Genomic_DNA"/>
</dbReference>
<evidence type="ECO:0000256" key="7">
    <source>
        <dbReference type="SAM" id="Phobius"/>
    </source>
</evidence>
<organism evidence="9 10">
    <name type="scientific">Paenibacillus zeisoli</name>
    <dbReference type="NCBI Taxonomy" id="2496267"/>
    <lineage>
        <taxon>Bacteria</taxon>
        <taxon>Bacillati</taxon>
        <taxon>Bacillota</taxon>
        <taxon>Bacilli</taxon>
        <taxon>Bacillales</taxon>
        <taxon>Paenibacillaceae</taxon>
        <taxon>Paenibacillus</taxon>
    </lineage>
</organism>
<feature type="transmembrane region" description="Helical" evidence="7">
    <location>
        <begin position="871"/>
        <end position="890"/>
    </location>
</feature>
<keyword evidence="3" id="KW-1003">Cell membrane</keyword>
<feature type="transmembrane region" description="Helical" evidence="7">
    <location>
        <begin position="207"/>
        <end position="225"/>
    </location>
</feature>
<dbReference type="PANTHER" id="PTHR33406:SF6">
    <property type="entry name" value="MEMBRANE PROTEIN YDGH-RELATED"/>
    <property type="match status" value="1"/>
</dbReference>
<dbReference type="Gene3D" id="1.20.1640.10">
    <property type="entry name" value="Multidrug efflux transporter AcrB transmembrane domain"/>
    <property type="match status" value="2"/>
</dbReference>
<dbReference type="Proteomes" id="UP000272464">
    <property type="component" value="Unassembled WGS sequence"/>
</dbReference>
<dbReference type="GO" id="GO:0005886">
    <property type="term" value="C:plasma membrane"/>
    <property type="evidence" value="ECO:0007669"/>
    <property type="project" value="UniProtKB-SubCell"/>
</dbReference>
<dbReference type="Gene3D" id="1.10.287.950">
    <property type="entry name" value="Methyl-accepting chemotaxis protein"/>
    <property type="match status" value="2"/>
</dbReference>
<feature type="transmembrane region" description="Helical" evidence="7">
    <location>
        <begin position="930"/>
        <end position="951"/>
    </location>
</feature>
<sequence>MRFILKARWWIILLWIAAAVLLIMTAPSMADLVRQKGNLSVPSGYSSSEASAIMKEITAMKGGGKETQIALVFHEDTSLSQADKDAVKDGIEKLDAAKAKIGIVSITDPFTTPDAADKMISKDGKTILTALSVDKDQRTLKDIENDIHNTLASVKVKHYLTGQEQISEDTIASSESGLKKSEYITVVFILLILFISFRSFVAPFIPLLTVGISYVVSQSVVAFLVDSYDFPLSTFTQIFMVAIMFGIGTDYCILLISRFKEELQHTDDKWEAIIATYRTAGKTVFFSGLAVLVGFAAIGLSKFILYKSAVAVAVGVAVMLLALLTVVPFFMAVLGTKIFWPAKGSLEHKENRFWGAFGAFSIKRPWAAILLVAIFTVPFLLTYSGKVSFNSMEEIGSNYESVKAFNIISDSFEPGESLPTSIVIKNNERMDSAEYMALAEKISQEVKSVEGVASVRGLSRPTGDEVKDFKLTEQVKTVGEGLGKGNEGLNTIQQGLTKASNSLSENEPKLKQAADSTGKLAEGTAKLKDGISQLSNGLSAIEKGIRSGSSGAGQLKQGLQQAKKSAQQLAAAQQQLLKSYQQIGQGLGSIGSGLSNVNEQLSGAAQGLNGLSGKFSSLESKYPELAKDPDYLTIRGTVTETGKGMTQMAAGLKQLQTALDQTSGGLKQANEGFAKVAGGQAALAGGFDQLISGISQLESGLNQAASGQGQIIGKIPSVVSGLSQIENGQKQVQNGFTQFSGQISKLTDGLSQSADGIAKVSGGINTAKDYLNQVGGADNGLSGFYVPDEALNNKDITQLFDTYLSPDRKIMTLDVVFSENPYGTTAINQVDQVKAAVDRAIQGTKLAGAEIGYGGVSSTFNDLRTISNEDYMRTVILMLAGIFIILVLLLRSIIMPIYLIASLVLTFYTSLGVTELIFVKMMGMSGISWATPFFGFVILVALGIDYSIFLMDRFNENKEWNVGDAILHAMRNMGTVILSAAVILGGTFASMYPSGVMSMMQIATVVLTGLALYSLVILPFFIPVMVKIFGNANWWPLSRREEAGDVKSAKFENLG</sequence>
<keyword evidence="10" id="KW-1185">Reference proteome</keyword>
<dbReference type="InterPro" id="IPR050545">
    <property type="entry name" value="Mycobact_MmpL"/>
</dbReference>